<evidence type="ECO:0000259" key="12">
    <source>
        <dbReference type="Pfam" id="PF13180"/>
    </source>
</evidence>
<accession>A0AAE6WXF8</accession>
<dbReference type="Gene3D" id="2.30.30.830">
    <property type="match status" value="1"/>
</dbReference>
<name>A0AAE6WXF8_9GAMM</name>
<keyword evidence="5 10" id="KW-0812">Transmembrane</keyword>
<dbReference type="Proteomes" id="UP000503505">
    <property type="component" value="Chromosome"/>
</dbReference>
<keyword evidence="3" id="KW-1003">Cell membrane</keyword>
<evidence type="ECO:0000256" key="9">
    <source>
        <dbReference type="SAM" id="MobiDB-lite"/>
    </source>
</evidence>
<keyword evidence="6" id="KW-0653">Protein transport</keyword>
<evidence type="ECO:0000256" key="6">
    <source>
        <dbReference type="ARBA" id="ARBA00022927"/>
    </source>
</evidence>
<keyword evidence="4" id="KW-0997">Cell inner membrane</keyword>
<evidence type="ECO:0000313" key="13">
    <source>
        <dbReference type="EMBL" id="QIC68378.1"/>
    </source>
</evidence>
<dbReference type="EMBL" id="CP044463">
    <property type="protein sequence ID" value="QIC68378.1"/>
    <property type="molecule type" value="Genomic_DNA"/>
</dbReference>
<dbReference type="InterPro" id="IPR036034">
    <property type="entry name" value="PDZ_sf"/>
</dbReference>
<protein>
    <submittedName>
        <fullName evidence="13">PDZ domain-containing protein</fullName>
    </submittedName>
</protein>
<evidence type="ECO:0000313" key="14">
    <source>
        <dbReference type="Proteomes" id="UP000503505"/>
    </source>
</evidence>
<proteinExistence type="predicted"/>
<feature type="transmembrane region" description="Helical" evidence="10">
    <location>
        <begin position="21"/>
        <end position="43"/>
    </location>
</feature>
<reference evidence="13 14" key="1">
    <citation type="submission" date="2019-09" db="EMBL/GenBank/DDBJ databases">
        <title>Non-baumannii Acinetobacter spp. carrying blaNDM-1 isolated in China.</title>
        <authorList>
            <person name="Cui C."/>
            <person name="Chen C."/>
            <person name="Sun J."/>
            <person name="Liu Y."/>
        </authorList>
    </citation>
    <scope>NUCLEOTIDE SEQUENCE [LARGE SCALE GENOMIC DNA]</scope>
    <source>
        <strain evidence="13 14">HZE23-1</strain>
    </source>
</reference>
<dbReference type="AlphaFoldDB" id="A0AAE6WXF8"/>
<evidence type="ECO:0000259" key="11">
    <source>
        <dbReference type="Pfam" id="PF11356"/>
    </source>
</evidence>
<feature type="domain" description="Type II secretion system protein GspC N-terminal" evidence="11">
    <location>
        <begin position="25"/>
        <end position="140"/>
    </location>
</feature>
<dbReference type="SUPFAM" id="SSF50156">
    <property type="entry name" value="PDZ domain-like"/>
    <property type="match status" value="1"/>
</dbReference>
<keyword evidence="7 10" id="KW-1133">Transmembrane helix</keyword>
<dbReference type="InterPro" id="IPR024961">
    <property type="entry name" value="T2SS_GspC_N"/>
</dbReference>
<organism evidence="13 14">
    <name type="scientific">Acinetobacter schindleri</name>
    <dbReference type="NCBI Taxonomy" id="108981"/>
    <lineage>
        <taxon>Bacteria</taxon>
        <taxon>Pseudomonadati</taxon>
        <taxon>Pseudomonadota</taxon>
        <taxon>Gammaproteobacteria</taxon>
        <taxon>Moraxellales</taxon>
        <taxon>Moraxellaceae</taxon>
        <taxon>Acinetobacter</taxon>
    </lineage>
</organism>
<comment type="subcellular location">
    <subcellularLocation>
        <location evidence="1">Cell inner membrane</location>
    </subcellularLocation>
</comment>
<dbReference type="Pfam" id="PF11356">
    <property type="entry name" value="T2SSC"/>
    <property type="match status" value="1"/>
</dbReference>
<feature type="domain" description="PDZ" evidence="12">
    <location>
        <begin position="222"/>
        <end position="283"/>
    </location>
</feature>
<evidence type="ECO:0000256" key="5">
    <source>
        <dbReference type="ARBA" id="ARBA00022692"/>
    </source>
</evidence>
<keyword evidence="2" id="KW-0813">Transport</keyword>
<evidence type="ECO:0000256" key="7">
    <source>
        <dbReference type="ARBA" id="ARBA00022989"/>
    </source>
</evidence>
<feature type="region of interest" description="Disordered" evidence="9">
    <location>
        <begin position="158"/>
        <end position="191"/>
    </location>
</feature>
<dbReference type="RefSeq" id="WP_163172367.1">
    <property type="nucleotide sequence ID" value="NZ_CP044463.1"/>
</dbReference>
<evidence type="ECO:0000256" key="3">
    <source>
        <dbReference type="ARBA" id="ARBA00022475"/>
    </source>
</evidence>
<dbReference type="InterPro" id="IPR001478">
    <property type="entry name" value="PDZ"/>
</dbReference>
<keyword evidence="8 10" id="KW-0472">Membrane</keyword>
<evidence type="ECO:0000256" key="1">
    <source>
        <dbReference type="ARBA" id="ARBA00004533"/>
    </source>
</evidence>
<dbReference type="GO" id="GO:0005886">
    <property type="term" value="C:plasma membrane"/>
    <property type="evidence" value="ECO:0007669"/>
    <property type="project" value="UniProtKB-SubCell"/>
</dbReference>
<gene>
    <name evidence="13" type="ORF">FSC10_13865</name>
</gene>
<evidence type="ECO:0000256" key="4">
    <source>
        <dbReference type="ARBA" id="ARBA00022519"/>
    </source>
</evidence>
<evidence type="ECO:0000256" key="8">
    <source>
        <dbReference type="ARBA" id="ARBA00023136"/>
    </source>
</evidence>
<sequence length="288" mass="31841">MAINIDKFKQLDLQTFNKAAPTLLVLLILYLCWKLAALFWLVVAPPQALQVERVELGSQQSRIPNISSFALFQETGQSAASAEVSNILLQGVMVASPSYLSSAVLKLNDQVDRYRVGESLGNSGYELAEVYWDRVIIRQQNGASKEVFFKGLENGLNQPWQSNEQKSGRSSSSSNWGGTANQPTNEPASPQNEISRAIQQMNENREQYLENMGVSAGEGGYEVTSRTPAVLRNRLGLRPGDRIVSLNGQTITAGQSEVQLLEQARQQGQVKLEIKRGDQVMTIQQDLK</sequence>
<dbReference type="Pfam" id="PF13180">
    <property type="entry name" value="PDZ_2"/>
    <property type="match status" value="1"/>
</dbReference>
<evidence type="ECO:0000256" key="2">
    <source>
        <dbReference type="ARBA" id="ARBA00022448"/>
    </source>
</evidence>
<evidence type="ECO:0000256" key="10">
    <source>
        <dbReference type="SAM" id="Phobius"/>
    </source>
</evidence>
<dbReference type="Gene3D" id="2.30.42.10">
    <property type="match status" value="1"/>
</dbReference>
<dbReference type="GO" id="GO:0015031">
    <property type="term" value="P:protein transport"/>
    <property type="evidence" value="ECO:0007669"/>
    <property type="project" value="UniProtKB-KW"/>
</dbReference>